<sequence>MGRGNLDQWVIYNLKLPVIRSHGLYSIYAHHRQSGIGATGQIELIILEIGLRYYYEKRGELTDTSVDSNFESPFRYLNRTSEDMGVDYVATISWGFVVPQDKLVALLECFRKHARSTNGARNDELTENLPPAPDVSCKTRDAVSDDDDDENGDNHGKDKDWKGEDAEKLENESEEEDHNKEDHQGDHWPEENSNEKEEVQWSAGNKRNRPEAASERQLKAKKQKYVPEYLYGGKTAQELFEFVEREMDKGEWSQTFRPICVGDIDSDGVVELSFVYGKKQSVKGYWGEEFCALGPRMSSKVVTKGITEEEVRKFQFAMHLEEAGIELPLKGQWILSISVG</sequence>
<feature type="region of interest" description="Disordered" evidence="1">
    <location>
        <begin position="117"/>
        <end position="219"/>
    </location>
</feature>
<evidence type="ECO:0000313" key="2">
    <source>
        <dbReference type="EMBL" id="TDL22399.1"/>
    </source>
</evidence>
<feature type="compositionally biased region" description="Basic and acidic residues" evidence="1">
    <location>
        <begin position="208"/>
        <end position="218"/>
    </location>
</feature>
<reference evidence="2 3" key="1">
    <citation type="submission" date="2018-06" db="EMBL/GenBank/DDBJ databases">
        <title>A transcriptomic atlas of mushroom development highlights an independent origin of complex multicellularity.</title>
        <authorList>
            <consortium name="DOE Joint Genome Institute"/>
            <person name="Krizsan K."/>
            <person name="Almasi E."/>
            <person name="Merenyi Z."/>
            <person name="Sahu N."/>
            <person name="Viragh M."/>
            <person name="Koszo T."/>
            <person name="Mondo S."/>
            <person name="Kiss B."/>
            <person name="Balint B."/>
            <person name="Kues U."/>
            <person name="Barry K."/>
            <person name="Hegedus J.C."/>
            <person name="Henrissat B."/>
            <person name="Johnson J."/>
            <person name="Lipzen A."/>
            <person name="Ohm R."/>
            <person name="Nagy I."/>
            <person name="Pangilinan J."/>
            <person name="Yan J."/>
            <person name="Xiong Y."/>
            <person name="Grigoriev I.V."/>
            <person name="Hibbett D.S."/>
            <person name="Nagy L.G."/>
        </authorList>
    </citation>
    <scope>NUCLEOTIDE SEQUENCE [LARGE SCALE GENOMIC DNA]</scope>
    <source>
        <strain evidence="2 3">SZMC22713</strain>
    </source>
</reference>
<proteinExistence type="predicted"/>
<evidence type="ECO:0000313" key="3">
    <source>
        <dbReference type="Proteomes" id="UP000294933"/>
    </source>
</evidence>
<keyword evidence="3" id="KW-1185">Reference proteome</keyword>
<accession>A0A4Y7Q682</accession>
<dbReference type="Proteomes" id="UP000294933">
    <property type="component" value="Unassembled WGS sequence"/>
</dbReference>
<feature type="compositionally biased region" description="Basic and acidic residues" evidence="1">
    <location>
        <begin position="152"/>
        <end position="199"/>
    </location>
</feature>
<dbReference type="EMBL" id="ML170175">
    <property type="protein sequence ID" value="TDL22399.1"/>
    <property type="molecule type" value="Genomic_DNA"/>
</dbReference>
<organism evidence="2 3">
    <name type="scientific">Rickenella mellea</name>
    <dbReference type="NCBI Taxonomy" id="50990"/>
    <lineage>
        <taxon>Eukaryota</taxon>
        <taxon>Fungi</taxon>
        <taxon>Dikarya</taxon>
        <taxon>Basidiomycota</taxon>
        <taxon>Agaricomycotina</taxon>
        <taxon>Agaricomycetes</taxon>
        <taxon>Hymenochaetales</taxon>
        <taxon>Rickenellaceae</taxon>
        <taxon>Rickenella</taxon>
    </lineage>
</organism>
<name>A0A4Y7Q682_9AGAM</name>
<evidence type="ECO:0000256" key="1">
    <source>
        <dbReference type="SAM" id="MobiDB-lite"/>
    </source>
</evidence>
<dbReference type="AlphaFoldDB" id="A0A4Y7Q682"/>
<protein>
    <submittedName>
        <fullName evidence="2">Uncharacterized protein</fullName>
    </submittedName>
</protein>
<gene>
    <name evidence="2" type="ORF">BD410DRAFT_803541</name>
</gene>
<dbReference type="VEuPathDB" id="FungiDB:BD410DRAFT_803541"/>